<organism evidence="1">
    <name type="scientific">Myoviridae sp. ct8Uw4</name>
    <dbReference type="NCBI Taxonomy" id="2825040"/>
    <lineage>
        <taxon>Viruses</taxon>
        <taxon>Duplodnaviria</taxon>
        <taxon>Heunggongvirae</taxon>
        <taxon>Uroviricota</taxon>
        <taxon>Caudoviricetes</taxon>
    </lineage>
</organism>
<protein>
    <submittedName>
        <fullName evidence="1">Major tail protein</fullName>
    </submittedName>
</protein>
<reference evidence="1" key="1">
    <citation type="journal article" date="2021" name="Proc. Natl. Acad. Sci. U.S.A.">
        <title>A Catalog of Tens of Thousands of Viruses from Human Metagenomes Reveals Hidden Associations with Chronic Diseases.</title>
        <authorList>
            <person name="Tisza M.J."/>
            <person name="Buck C.B."/>
        </authorList>
    </citation>
    <scope>NUCLEOTIDE SEQUENCE</scope>
    <source>
        <strain evidence="1">Ct8Uw4</strain>
    </source>
</reference>
<dbReference type="EMBL" id="BK015307">
    <property type="protein sequence ID" value="DAE00670.1"/>
    <property type="molecule type" value="Genomic_DNA"/>
</dbReference>
<name>A0A8S5P0Q3_9CAUD</name>
<proteinExistence type="predicted"/>
<evidence type="ECO:0000313" key="1">
    <source>
        <dbReference type="EMBL" id="DAE00670.1"/>
    </source>
</evidence>
<accession>A0A8S5P0Q3</accession>
<sequence>MTRQADDGLIFAGDVYIRNRRTESGGFYDIGNTTSLSLKTDSEKKQRISRRKASWGQPLDSISLKKPTELKLKLDTFDKTNLAMALHGKESVIEAQIHTVTDEEITVGVKGNGYPLSIDNLDPATVSVKNAAGQAVKAEHLSINAVLGLITVLPPCDNVNAGEKIKVTAKTLKKGGFKIDADAVPDYDLEIMLDGENRVTGEAVKLHIPSAVVSADSELDWFKDDFNEVSFTGNPVLVAGYESSYSVKVFDK</sequence>